<proteinExistence type="predicted"/>
<accession>A0A0A6VFQ1</accession>
<dbReference type="RefSeq" id="WP_035354555.1">
    <property type="nucleotide sequence ID" value="NZ_JRUN01000023.1"/>
</dbReference>
<name>A0A0A6VFQ1_9BACI</name>
<dbReference type="Pfam" id="PF14595">
    <property type="entry name" value="Thioredoxin_9"/>
    <property type="match status" value="1"/>
</dbReference>
<evidence type="ECO:0000313" key="2">
    <source>
        <dbReference type="Proteomes" id="UP000030588"/>
    </source>
</evidence>
<dbReference type="Gene3D" id="3.40.30.10">
    <property type="entry name" value="Glutaredoxin"/>
    <property type="match status" value="1"/>
</dbReference>
<evidence type="ECO:0008006" key="3">
    <source>
        <dbReference type="Google" id="ProtNLM"/>
    </source>
</evidence>
<gene>
    <name evidence="1" type="ORF">NG54_09240</name>
</gene>
<comment type="caution">
    <text evidence="1">The sequence shown here is derived from an EMBL/GenBank/DDBJ whole genome shotgun (WGS) entry which is preliminary data.</text>
</comment>
<protein>
    <recommendedName>
        <fullName evidence="3">Thioredoxin family protein</fullName>
    </recommendedName>
</protein>
<dbReference type="EMBL" id="JRUN01000023">
    <property type="protein sequence ID" value="KHD85449.1"/>
    <property type="molecule type" value="Genomic_DNA"/>
</dbReference>
<organism evidence="1 2">
    <name type="scientific">Heyndrickxia ginsengihumi</name>
    <dbReference type="NCBI Taxonomy" id="363870"/>
    <lineage>
        <taxon>Bacteria</taxon>
        <taxon>Bacillati</taxon>
        <taxon>Bacillota</taxon>
        <taxon>Bacilli</taxon>
        <taxon>Bacillales</taxon>
        <taxon>Bacillaceae</taxon>
        <taxon>Heyndrickxia</taxon>
    </lineage>
</organism>
<dbReference type="Proteomes" id="UP000030588">
    <property type="component" value="Unassembled WGS sequence"/>
</dbReference>
<evidence type="ECO:0000313" key="1">
    <source>
        <dbReference type="EMBL" id="KHD85449.1"/>
    </source>
</evidence>
<reference evidence="1 2" key="1">
    <citation type="submission" date="2014-10" db="EMBL/GenBank/DDBJ databases">
        <title>Draft genome of phytase producing Bacillus ginsengihumi strain M2.11.</title>
        <authorList>
            <person name="Toymentseva A."/>
            <person name="Boulygina E.A."/>
            <person name="Kazakov S.V."/>
            <person name="Kayumov I."/>
            <person name="Suleimanova A.D."/>
            <person name="Mardanova A.M."/>
            <person name="Maria S.N."/>
            <person name="Sergey M.Y."/>
            <person name="Sharipova M.R."/>
        </authorList>
    </citation>
    <scope>NUCLEOTIDE SEQUENCE [LARGE SCALE GENOMIC DNA]</scope>
    <source>
        <strain evidence="1 2">M2.11</strain>
    </source>
</reference>
<dbReference type="AlphaFoldDB" id="A0A0A6VFQ1"/>
<dbReference type="STRING" id="363870.NG54_09240"/>
<dbReference type="OrthoDB" id="6120799at2"/>
<sequence length="182" mass="21074">MNLNNWFEKGIPSNIYLSSMQVYKEHIEYILDAFDVRKKDDALFQKLREKQLRVIVLTEERSKDAMVNVPILLKIAAAANIGVRMLYRDKHTELVNQYLTNGSYRSIPMFIFIDKKGGEKAVWGPSAPIAQQIVNQLYEELLPKDDLQKTLMIGKIVDHYADNAVLWNDIYEDIVKTLQAIE</sequence>